<evidence type="ECO:0000256" key="2">
    <source>
        <dbReference type="ARBA" id="ARBA00022645"/>
    </source>
</evidence>
<evidence type="ECO:0000256" key="16">
    <source>
        <dbReference type="SAM" id="MobiDB-lite"/>
    </source>
</evidence>
<evidence type="ECO:0000256" key="3">
    <source>
        <dbReference type="ARBA" id="ARBA00022670"/>
    </source>
</evidence>
<dbReference type="Gene3D" id="3.90.1310.40">
    <property type="match status" value="1"/>
</dbReference>
<dbReference type="STRING" id="301148.B4135_0319"/>
<organism evidence="20 21">
    <name type="scientific">Caldibacillus debilis</name>
    <dbReference type="NCBI Taxonomy" id="301148"/>
    <lineage>
        <taxon>Bacteria</taxon>
        <taxon>Bacillati</taxon>
        <taxon>Bacillota</taxon>
        <taxon>Bacilli</taxon>
        <taxon>Bacillales</taxon>
        <taxon>Bacillaceae</taxon>
        <taxon>Caldibacillus</taxon>
    </lineage>
</organism>
<reference evidence="20 21" key="1">
    <citation type="submission" date="2016-01" db="EMBL/GenBank/DDBJ databases">
        <title>Draft Genome Sequences of Seven Thermophilic Sporeformers Isolated from Foods.</title>
        <authorList>
            <person name="Berendsen E.M."/>
            <person name="Wells-Bennik M.H."/>
            <person name="Krawcyk A.O."/>
            <person name="De Jong A."/>
            <person name="Holsappel S."/>
            <person name="Eijlander R.T."/>
            <person name="Kuipers O.P."/>
        </authorList>
    </citation>
    <scope>NUCLEOTIDE SEQUENCE [LARGE SCALE GENOMIC DNA]</scope>
    <source>
        <strain evidence="20 21">B4135</strain>
    </source>
</reference>
<evidence type="ECO:0000259" key="18">
    <source>
        <dbReference type="Pfam" id="PF00905"/>
    </source>
</evidence>
<dbReference type="PATRIC" id="fig|301148.3.peg.3405"/>
<dbReference type="InterPro" id="IPR012338">
    <property type="entry name" value="Beta-lactam/transpept-like"/>
</dbReference>
<comment type="catalytic activity">
    <reaction evidence="14">
        <text>Preferential cleavage: (Ac)2-L-Lys-D-Ala-|-D-Ala. Also transpeptidation of peptidyl-alanyl moieties that are N-acyl substituents of D-alanine.</text>
        <dbReference type="EC" id="3.4.16.4"/>
    </reaction>
</comment>
<dbReference type="Gene3D" id="1.10.3810.10">
    <property type="entry name" value="Biosynthetic peptidoglycan transglycosylase-like"/>
    <property type="match status" value="1"/>
</dbReference>
<evidence type="ECO:0000313" key="20">
    <source>
        <dbReference type="EMBL" id="KYD19415.1"/>
    </source>
</evidence>
<dbReference type="Proteomes" id="UP000075683">
    <property type="component" value="Unassembled WGS sequence"/>
</dbReference>
<evidence type="ECO:0000313" key="21">
    <source>
        <dbReference type="Proteomes" id="UP000075683"/>
    </source>
</evidence>
<feature type="domain" description="Penicillin-binding protein transpeptidase" evidence="18">
    <location>
        <begin position="421"/>
        <end position="668"/>
    </location>
</feature>
<feature type="domain" description="Glycosyl transferase family 51" evidence="19">
    <location>
        <begin position="97"/>
        <end position="284"/>
    </location>
</feature>
<dbReference type="InterPro" id="IPR050396">
    <property type="entry name" value="Glycosyltr_51/Transpeptidase"/>
</dbReference>
<evidence type="ECO:0000256" key="5">
    <source>
        <dbReference type="ARBA" id="ARBA00022679"/>
    </source>
</evidence>
<dbReference type="Gene3D" id="3.40.710.10">
    <property type="entry name" value="DD-peptidase/beta-lactamase superfamily"/>
    <property type="match status" value="1"/>
</dbReference>
<keyword evidence="4 20" id="KW-0328">Glycosyltransferase</keyword>
<dbReference type="SUPFAM" id="SSF56601">
    <property type="entry name" value="beta-lactamase/transpeptidase-like"/>
    <property type="match status" value="1"/>
</dbReference>
<keyword evidence="9" id="KW-0573">Peptidoglycan synthesis</keyword>
<dbReference type="GO" id="GO:0030288">
    <property type="term" value="C:outer membrane-bounded periplasmic space"/>
    <property type="evidence" value="ECO:0007669"/>
    <property type="project" value="TreeGrafter"/>
</dbReference>
<keyword evidence="12" id="KW-0511">Multifunctional enzyme</keyword>
<dbReference type="AlphaFoldDB" id="A0A150M4S9"/>
<keyword evidence="2" id="KW-0121">Carboxypeptidase</keyword>
<accession>A0A150M4S9</accession>
<dbReference type="GO" id="GO:0008658">
    <property type="term" value="F:penicillin binding"/>
    <property type="evidence" value="ECO:0007669"/>
    <property type="project" value="InterPro"/>
</dbReference>
<keyword evidence="3" id="KW-0645">Protease</keyword>
<dbReference type="EMBL" id="LQYT01000040">
    <property type="protein sequence ID" value="KYD19415.1"/>
    <property type="molecule type" value="Genomic_DNA"/>
</dbReference>
<dbReference type="PANTHER" id="PTHR32282:SF32">
    <property type="entry name" value="PENICILLIN-BINDING PROTEIN 2A"/>
    <property type="match status" value="1"/>
</dbReference>
<gene>
    <name evidence="20" type="ORF">B4135_0319</name>
</gene>
<evidence type="ECO:0000256" key="11">
    <source>
        <dbReference type="ARBA" id="ARBA00023136"/>
    </source>
</evidence>
<dbReference type="InterPro" id="IPR023346">
    <property type="entry name" value="Lysozyme-like_dom_sf"/>
</dbReference>
<evidence type="ECO:0000259" key="19">
    <source>
        <dbReference type="Pfam" id="PF00912"/>
    </source>
</evidence>
<dbReference type="Gene3D" id="2.60.40.10">
    <property type="entry name" value="Immunoglobulins"/>
    <property type="match status" value="1"/>
</dbReference>
<dbReference type="PANTHER" id="PTHR32282">
    <property type="entry name" value="BINDING PROTEIN TRANSPEPTIDASE, PUTATIVE-RELATED"/>
    <property type="match status" value="1"/>
</dbReference>
<evidence type="ECO:0000256" key="8">
    <source>
        <dbReference type="ARBA" id="ARBA00022960"/>
    </source>
</evidence>
<protein>
    <submittedName>
        <fullName evidence="20">Multimodular transpeptidase-transglycosylase</fullName>
        <ecNumber evidence="20">2.4.1.129</ecNumber>
    </submittedName>
</protein>
<dbReference type="Pfam" id="PF00912">
    <property type="entry name" value="Transgly"/>
    <property type="match status" value="1"/>
</dbReference>
<evidence type="ECO:0000256" key="12">
    <source>
        <dbReference type="ARBA" id="ARBA00023268"/>
    </source>
</evidence>
<dbReference type="InterPro" id="IPR013783">
    <property type="entry name" value="Ig-like_fold"/>
</dbReference>
<keyword evidence="1" id="KW-1003">Cell membrane</keyword>
<dbReference type="GO" id="GO:0008360">
    <property type="term" value="P:regulation of cell shape"/>
    <property type="evidence" value="ECO:0007669"/>
    <property type="project" value="UniProtKB-KW"/>
</dbReference>
<evidence type="ECO:0000256" key="4">
    <source>
        <dbReference type="ARBA" id="ARBA00022676"/>
    </source>
</evidence>
<keyword evidence="11 17" id="KW-0472">Membrane</keyword>
<keyword evidence="10 17" id="KW-1133">Transmembrane helix</keyword>
<dbReference type="EC" id="2.4.1.129" evidence="20"/>
<evidence type="ECO:0000256" key="6">
    <source>
        <dbReference type="ARBA" id="ARBA00022692"/>
    </source>
</evidence>
<evidence type="ECO:0000256" key="15">
    <source>
        <dbReference type="ARBA" id="ARBA00049902"/>
    </source>
</evidence>
<comment type="caution">
    <text evidence="20">The sequence shown here is derived from an EMBL/GenBank/DDBJ whole genome shotgun (WGS) entry which is preliminary data.</text>
</comment>
<sequence length="945" mass="105369">MGNERWDKVKSLYAVIKERVTDPKTLKLFRITYSVVWNLLLLFMIFAVLGIAAAAGVGAGYFASLVKDEKIRSYESMKKDIYDYEEPSEVYFAGNEYLGKLRSDVEREEVKIGQVSEYLIKAVIATEDENFMEHNGVVPKAVMRALFQEVSNSAVQSGGSTLTQQLIKNQILTNEVSFERKAKEILLALRLEKFFSKEEILEAYLNVAPFGRNSSGKNIAGVQAAAKGIFGVDAKDLNLPQAAYIAGLPQSPFRYTPFTKEGKLKEKKYLQFGLNRYKTVLKRMYETKAISKKEYEEALKYDIVKDFIPPQKSPLEKYPYLTMEVERRAVEILMKKLYTEDGYTDEDIENSEVLYRQYQSLAYKNLRQNGYKIYTTIDKEIYDKWQQVVKNFNGYGPDLRETVDDPETGERKTVAEPMEVGAVLIENKTGKILSFVGGRDYERENLNHATQAYRQNGSTMKPLLVYGPAIDMGIASPGSVLADVPLAIPTGSGVYRPSNFTKNRYYGLVPAREALKHSYNVSAVYLYQKVLPKNPVEHYLKKMKFSKLTPSDYSNLSMALGALGYGVSVEENTNAFSTFANGGKFVDAYMIEKIVDGEGKVIYEHKSEPVEVYSPQASYLTIDMMRDVVRGGTARALPSYLKFSADWAGKTGTSQETRDIWFVGLNPNVTAGIWMGYDTPKTIPGSYRSVHLRLWAQLMNAAYDADPDFIAPKERFRMPGGIVKRTYCAVSGLLPSAACAKAGLTASDYYIAKYAPTKTDDNLILGKYVAIGGKKYLALNSTPREFVQEGWILRPEFVKEMAPNLKDPRQLLPNTGRWSKILIPEPGLEENGKIPSPVNITMSGQTIRWKAHPEKDIVGYRVYLVNNGEKVRVLASIRAGEQLAFPVRGSGQFAVTAVDIAGKESPLSNIVAAGSFRNESGPGNQGDPPGSSPVVPGEPPPSSGE</sequence>
<evidence type="ECO:0000256" key="7">
    <source>
        <dbReference type="ARBA" id="ARBA00022801"/>
    </source>
</evidence>
<keyword evidence="8" id="KW-0133">Cell shape</keyword>
<dbReference type="GO" id="GO:0009252">
    <property type="term" value="P:peptidoglycan biosynthetic process"/>
    <property type="evidence" value="ECO:0007669"/>
    <property type="project" value="UniProtKB-KW"/>
</dbReference>
<keyword evidence="7" id="KW-0378">Hydrolase</keyword>
<evidence type="ECO:0000256" key="14">
    <source>
        <dbReference type="ARBA" id="ARBA00034000"/>
    </source>
</evidence>
<evidence type="ECO:0000256" key="17">
    <source>
        <dbReference type="SAM" id="Phobius"/>
    </source>
</evidence>
<name>A0A150M4S9_9BACI</name>
<dbReference type="GO" id="GO:0008955">
    <property type="term" value="F:peptidoglycan glycosyltransferase activity"/>
    <property type="evidence" value="ECO:0007669"/>
    <property type="project" value="UniProtKB-EC"/>
</dbReference>
<keyword evidence="13" id="KW-0961">Cell wall biogenesis/degradation</keyword>
<keyword evidence="6 17" id="KW-0812">Transmembrane</keyword>
<evidence type="ECO:0000256" key="10">
    <source>
        <dbReference type="ARBA" id="ARBA00022989"/>
    </source>
</evidence>
<evidence type="ECO:0000256" key="9">
    <source>
        <dbReference type="ARBA" id="ARBA00022984"/>
    </source>
</evidence>
<dbReference type="Pfam" id="PF00905">
    <property type="entry name" value="Transpeptidase"/>
    <property type="match status" value="1"/>
</dbReference>
<dbReference type="RefSeq" id="WP_061568836.1">
    <property type="nucleotide sequence ID" value="NZ_LQYT01000040.1"/>
</dbReference>
<dbReference type="InterPro" id="IPR001264">
    <property type="entry name" value="Glyco_trans_51"/>
</dbReference>
<dbReference type="InterPro" id="IPR036950">
    <property type="entry name" value="PBP_transglycosylase"/>
</dbReference>
<feature type="compositionally biased region" description="Pro residues" evidence="16">
    <location>
        <begin position="936"/>
        <end position="945"/>
    </location>
</feature>
<feature type="transmembrane region" description="Helical" evidence="17">
    <location>
        <begin position="35"/>
        <end position="63"/>
    </location>
</feature>
<dbReference type="GO" id="GO:0006508">
    <property type="term" value="P:proteolysis"/>
    <property type="evidence" value="ECO:0007669"/>
    <property type="project" value="UniProtKB-KW"/>
</dbReference>
<dbReference type="GO" id="GO:0009002">
    <property type="term" value="F:serine-type D-Ala-D-Ala carboxypeptidase activity"/>
    <property type="evidence" value="ECO:0007669"/>
    <property type="project" value="UniProtKB-EC"/>
</dbReference>
<evidence type="ECO:0000256" key="13">
    <source>
        <dbReference type="ARBA" id="ARBA00023316"/>
    </source>
</evidence>
<dbReference type="SUPFAM" id="SSF53955">
    <property type="entry name" value="Lysozyme-like"/>
    <property type="match status" value="1"/>
</dbReference>
<evidence type="ECO:0000256" key="1">
    <source>
        <dbReference type="ARBA" id="ARBA00022475"/>
    </source>
</evidence>
<dbReference type="OrthoDB" id="9766909at2"/>
<comment type="catalytic activity">
    <reaction evidence="15">
        <text>[GlcNAc-(1-&gt;4)-Mur2Ac(oyl-L-Ala-gamma-D-Glu-L-Lys-D-Ala-D-Ala)](n)-di-trans,octa-cis-undecaprenyl diphosphate + beta-D-GlcNAc-(1-&gt;4)-Mur2Ac(oyl-L-Ala-gamma-D-Glu-L-Lys-D-Ala-D-Ala)-di-trans,octa-cis-undecaprenyl diphosphate = [GlcNAc-(1-&gt;4)-Mur2Ac(oyl-L-Ala-gamma-D-Glu-L-Lys-D-Ala-D-Ala)](n+1)-di-trans,octa-cis-undecaprenyl diphosphate + di-trans,octa-cis-undecaprenyl diphosphate + H(+)</text>
        <dbReference type="Rhea" id="RHEA:23708"/>
        <dbReference type="Rhea" id="RHEA-COMP:9602"/>
        <dbReference type="Rhea" id="RHEA-COMP:9603"/>
        <dbReference type="ChEBI" id="CHEBI:15378"/>
        <dbReference type="ChEBI" id="CHEBI:58405"/>
        <dbReference type="ChEBI" id="CHEBI:60033"/>
        <dbReference type="ChEBI" id="CHEBI:78435"/>
        <dbReference type="EC" id="2.4.99.28"/>
    </reaction>
</comment>
<feature type="region of interest" description="Disordered" evidence="16">
    <location>
        <begin position="912"/>
        <end position="945"/>
    </location>
</feature>
<proteinExistence type="predicted"/>
<dbReference type="InterPro" id="IPR001460">
    <property type="entry name" value="PCN-bd_Tpept"/>
</dbReference>
<dbReference type="GO" id="GO:0071555">
    <property type="term" value="P:cell wall organization"/>
    <property type="evidence" value="ECO:0007669"/>
    <property type="project" value="UniProtKB-KW"/>
</dbReference>
<keyword evidence="5 20" id="KW-0808">Transferase</keyword>